<feature type="compositionally biased region" description="Acidic residues" evidence="2">
    <location>
        <begin position="225"/>
        <end position="236"/>
    </location>
</feature>
<dbReference type="OrthoDB" id="616263at2759"/>
<dbReference type="CDD" id="cd20905">
    <property type="entry name" value="EHMT_ZBD"/>
    <property type="match status" value="1"/>
</dbReference>
<reference evidence="4" key="1">
    <citation type="submission" date="2022-03" db="EMBL/GenBank/DDBJ databases">
        <authorList>
            <person name="Lindestad O."/>
        </authorList>
    </citation>
    <scope>NUCLEOTIDE SEQUENCE</scope>
</reference>
<organism evidence="4 5">
    <name type="scientific">Pararge aegeria aegeria</name>
    <dbReference type="NCBI Taxonomy" id="348720"/>
    <lineage>
        <taxon>Eukaryota</taxon>
        <taxon>Metazoa</taxon>
        <taxon>Ecdysozoa</taxon>
        <taxon>Arthropoda</taxon>
        <taxon>Hexapoda</taxon>
        <taxon>Insecta</taxon>
        <taxon>Pterygota</taxon>
        <taxon>Neoptera</taxon>
        <taxon>Endopterygota</taxon>
        <taxon>Lepidoptera</taxon>
        <taxon>Glossata</taxon>
        <taxon>Ditrysia</taxon>
        <taxon>Papilionoidea</taxon>
        <taxon>Nymphalidae</taxon>
        <taxon>Satyrinae</taxon>
        <taxon>Satyrini</taxon>
        <taxon>Parargina</taxon>
        <taxon>Pararge</taxon>
    </lineage>
</organism>
<dbReference type="GO" id="GO:0002039">
    <property type="term" value="F:p53 binding"/>
    <property type="evidence" value="ECO:0007669"/>
    <property type="project" value="InterPro"/>
</dbReference>
<feature type="region of interest" description="Disordered" evidence="2">
    <location>
        <begin position="21"/>
        <end position="48"/>
    </location>
</feature>
<dbReference type="AlphaFoldDB" id="A0A8S4SHI5"/>
<accession>A0A8S4SHI5</accession>
<feature type="domain" description="SET" evidence="3">
    <location>
        <begin position="741"/>
        <end position="834"/>
    </location>
</feature>
<dbReference type="PANTHER" id="PTHR46307">
    <property type="entry name" value="G9A, ISOFORM B"/>
    <property type="match status" value="1"/>
</dbReference>
<feature type="repeat" description="ANK" evidence="1">
    <location>
        <begin position="595"/>
        <end position="627"/>
    </location>
</feature>
<dbReference type="PROSITE" id="PS50280">
    <property type="entry name" value="SET"/>
    <property type="match status" value="1"/>
</dbReference>
<feature type="compositionally biased region" description="Acidic residues" evidence="2">
    <location>
        <begin position="271"/>
        <end position="281"/>
    </location>
</feature>
<evidence type="ECO:0000313" key="4">
    <source>
        <dbReference type="EMBL" id="CAH2267670.1"/>
    </source>
</evidence>
<feature type="compositionally biased region" description="Low complexity" evidence="2">
    <location>
        <begin position="313"/>
        <end position="324"/>
    </location>
</feature>
<protein>
    <submittedName>
        <fullName evidence="4">Jg15690 protein</fullName>
    </submittedName>
</protein>
<dbReference type="InterPro" id="IPR036770">
    <property type="entry name" value="Ankyrin_rpt-contain_sf"/>
</dbReference>
<dbReference type="Proteomes" id="UP000838756">
    <property type="component" value="Unassembled WGS sequence"/>
</dbReference>
<dbReference type="SUPFAM" id="SSF48403">
    <property type="entry name" value="Ankyrin repeat"/>
    <property type="match status" value="1"/>
</dbReference>
<dbReference type="Pfam" id="PF00856">
    <property type="entry name" value="SET"/>
    <property type="match status" value="1"/>
</dbReference>
<evidence type="ECO:0000256" key="2">
    <source>
        <dbReference type="SAM" id="MobiDB-lite"/>
    </source>
</evidence>
<dbReference type="SUPFAM" id="SSF82199">
    <property type="entry name" value="SET domain"/>
    <property type="match status" value="1"/>
</dbReference>
<dbReference type="InterPro" id="IPR046341">
    <property type="entry name" value="SET_dom_sf"/>
</dbReference>
<dbReference type="Gene3D" id="2.170.270.10">
    <property type="entry name" value="SET domain"/>
    <property type="match status" value="1"/>
</dbReference>
<dbReference type="GO" id="GO:0008270">
    <property type="term" value="F:zinc ion binding"/>
    <property type="evidence" value="ECO:0007669"/>
    <property type="project" value="InterPro"/>
</dbReference>
<keyword evidence="1" id="KW-0040">ANK repeat</keyword>
<dbReference type="InterPro" id="IPR001214">
    <property type="entry name" value="SET_dom"/>
</dbReference>
<dbReference type="InterPro" id="IPR002110">
    <property type="entry name" value="Ankyrin_rpt"/>
</dbReference>
<feature type="compositionally biased region" description="Basic and acidic residues" evidence="2">
    <location>
        <begin position="124"/>
        <end position="155"/>
    </location>
</feature>
<sequence length="866" mass="96320">MSFVLDLFFSFLLGIKKESDEDMSNVSHMESEDDSRDSTQKRSTRRISKEYSDVIANAIARKEKAYDILTPSQRLSRRIKPTAKILANEELRMGLESQNNARLGKPTDKAEEGIRTRRSAQVRNVEKPAEKKASKRKVQEEAAADSSDRESDSSNKKLMHLCNLGLKVKDEESSEAENRKTESSTYEAAEDEDDEEDDDDDDDDDDEEDEEIDDDTEVISKLLEADEASASDDEFCPEVTVKKKRSKRNSSLAPLRRSSRKANSGMYYYDEFIDDRDDSGDSDYAPKRNSRSHDDEEAVPPSDGEADTKVATEAASAEEASEAACPTDSSTIVATCHCEESTNIYAAPSELNDPILKSTQTKSQADARSLVPSPAAPVFCQAIELVDGVRVGCSHAAARDVGGGLQALRRAGPRAPFFLACRQHSQQLTKHMCCPTCGLFCTQGIFYQCSKDHLFHLECGIASGDKQKVGCPHCGVYSYRWLPVNKEVTRVRVDMHCSNKRVFLPDQREQCVPAFLGFSSLEPSKLDQSPSIPEDLLPSLPTDLKSLFEGAVDEEMSDHSIQVLFDAIMAGDPVEQLLPKIVRGDHINAPLAQLEGGTCVHAAAARGRLSALCLLQYAGANIDAVDNTTRTPLMRAILSLLDKETPEEIPEDIDEEACEKKEVKAIEEDIEVKTEEIDPEDIVKKEREDIEDEATKEDTNNQKEDITETENIVVKQECETDIADDLIKDDKSDLRDEEQLDDLSKTSDEDLVKVIKYLVAVGCDVDKQECSDKTQLCVDAAGYGSAARFMNHSCRPTVAPVRVFTNTRDLRLPNVALFALRDLPAGCALTFDYGDKFWSVKSKWIKCECESPDCRYPTKTVEEMET</sequence>
<dbReference type="PANTHER" id="PTHR46307:SF4">
    <property type="entry name" value="G9A, ISOFORM B"/>
    <property type="match status" value="1"/>
</dbReference>
<dbReference type="EMBL" id="CAKXAJ010026376">
    <property type="protein sequence ID" value="CAH2267670.1"/>
    <property type="molecule type" value="Genomic_DNA"/>
</dbReference>
<dbReference type="GO" id="GO:0016279">
    <property type="term" value="F:protein-lysine N-methyltransferase activity"/>
    <property type="evidence" value="ECO:0007669"/>
    <property type="project" value="InterPro"/>
</dbReference>
<comment type="caution">
    <text evidence="4">The sequence shown here is derived from an EMBL/GenBank/DDBJ whole genome shotgun (WGS) entry which is preliminary data.</text>
</comment>
<dbReference type="InterPro" id="IPR047762">
    <property type="entry name" value="EHMT_CRR"/>
</dbReference>
<dbReference type="PROSITE" id="PS50297">
    <property type="entry name" value="ANK_REP_REGION"/>
    <property type="match status" value="1"/>
</dbReference>
<feature type="compositionally biased region" description="Basic and acidic residues" evidence="2">
    <location>
        <begin position="167"/>
        <end position="182"/>
    </location>
</feature>
<evidence type="ECO:0000259" key="3">
    <source>
        <dbReference type="PROSITE" id="PS50280"/>
    </source>
</evidence>
<gene>
    <name evidence="4" type="primary">jg15690</name>
    <name evidence="4" type="ORF">PAEG_LOCUS26170</name>
</gene>
<name>A0A8S4SHI5_9NEOP</name>
<evidence type="ECO:0000313" key="5">
    <source>
        <dbReference type="Proteomes" id="UP000838756"/>
    </source>
</evidence>
<evidence type="ECO:0000256" key="1">
    <source>
        <dbReference type="PROSITE-ProRule" id="PRU00023"/>
    </source>
</evidence>
<dbReference type="PROSITE" id="PS50088">
    <property type="entry name" value="ANK_REPEAT"/>
    <property type="match status" value="1"/>
</dbReference>
<dbReference type="Pfam" id="PF21533">
    <property type="entry name" value="EHMT1-2_CRR"/>
    <property type="match status" value="1"/>
</dbReference>
<feature type="compositionally biased region" description="Basic and acidic residues" evidence="2">
    <location>
        <begin position="105"/>
        <end position="115"/>
    </location>
</feature>
<keyword evidence="5" id="KW-1185">Reference proteome</keyword>
<feature type="compositionally biased region" description="Acidic residues" evidence="2">
    <location>
        <begin position="188"/>
        <end position="217"/>
    </location>
</feature>
<dbReference type="SMART" id="SM00317">
    <property type="entry name" value="SET"/>
    <property type="match status" value="1"/>
</dbReference>
<feature type="region of interest" description="Disordered" evidence="2">
    <location>
        <begin position="96"/>
        <end position="324"/>
    </location>
</feature>
<dbReference type="GO" id="GO:0042054">
    <property type="term" value="F:histone methyltransferase activity"/>
    <property type="evidence" value="ECO:0007669"/>
    <property type="project" value="InterPro"/>
</dbReference>
<dbReference type="InterPro" id="IPR043550">
    <property type="entry name" value="EHMT1/EHMT2"/>
</dbReference>
<dbReference type="Gene3D" id="1.25.40.20">
    <property type="entry name" value="Ankyrin repeat-containing domain"/>
    <property type="match status" value="1"/>
</dbReference>
<proteinExistence type="predicted"/>